<dbReference type="Proteomes" id="UP000306102">
    <property type="component" value="Unassembled WGS sequence"/>
</dbReference>
<evidence type="ECO:0000313" key="5">
    <source>
        <dbReference type="EMBL" id="THG20327.1"/>
    </source>
</evidence>
<dbReference type="Pfam" id="PF14226">
    <property type="entry name" value="DIOX_N"/>
    <property type="match status" value="1"/>
</dbReference>
<evidence type="ECO:0000256" key="2">
    <source>
        <dbReference type="ARBA" id="ARBA00023004"/>
    </source>
</evidence>
<sequence>MSILVSSWSKEAQAVPANYVFPPEIRPGDLAAPVCKGIPVIDLGQIGGHARAELLEKIIKASQDFGMFQVINHGVSEGLMDDTMSLFKEFFDMPVEDKAAYYSEDKSKSFRLYTSGQNYLKDKVNYWKDSMKHSCHPLEDHIQSWPEKPARYREVVGTYSAEVRKLSLRILDLICEGMGIEMGYFADELSKSQSLVINHYPPCPNPSLVLGVGGHCDPNLITILLSMCMGFRSSRMTSNGKLKSAKHRAVTNSSIARTSIVTFISPSRECVIEPAKALVSVCSPPLFKAVQYKEFSDTYMAKTHDPNSTAVESYKFQAKVMLYSEFDCPTGVTSREDVVLFILGVNILLSDYDLEIEGFFRDKGNEDKASTPRFAVALSAEPRKW</sequence>
<proteinExistence type="predicted"/>
<feature type="domain" description="Isopenicillin N synthase-like Fe(2+) 2OG dioxygenase" evidence="3">
    <location>
        <begin position="193"/>
        <end position="266"/>
    </location>
</feature>
<keyword evidence="1" id="KW-0479">Metal-binding</keyword>
<gene>
    <name evidence="5" type="ORF">TEA_009558</name>
</gene>
<dbReference type="STRING" id="542762.A0A4V3WQH5"/>
<dbReference type="InterPro" id="IPR044861">
    <property type="entry name" value="IPNS-like_FE2OG_OXY"/>
</dbReference>
<comment type="caution">
    <text evidence="5">The sequence shown here is derived from an EMBL/GenBank/DDBJ whole genome shotgun (WGS) entry which is preliminary data.</text>
</comment>
<dbReference type="Gene3D" id="2.60.120.330">
    <property type="entry name" value="B-lactam Antibiotic, Isopenicillin N Synthase, Chain"/>
    <property type="match status" value="2"/>
</dbReference>
<evidence type="ECO:0000256" key="1">
    <source>
        <dbReference type="ARBA" id="ARBA00022723"/>
    </source>
</evidence>
<dbReference type="AlphaFoldDB" id="A0A4V3WQH5"/>
<evidence type="ECO:0000259" key="3">
    <source>
        <dbReference type="Pfam" id="PF03171"/>
    </source>
</evidence>
<protein>
    <recommendedName>
        <fullName evidence="7">Fe2OG dioxygenase domain-containing protein</fullName>
    </recommendedName>
</protein>
<reference evidence="5 6" key="1">
    <citation type="journal article" date="2018" name="Proc. Natl. Acad. Sci. U.S.A.">
        <title>Draft genome sequence of Camellia sinensis var. sinensis provides insights into the evolution of the tea genome and tea quality.</title>
        <authorList>
            <person name="Wei C."/>
            <person name="Yang H."/>
            <person name="Wang S."/>
            <person name="Zhao J."/>
            <person name="Liu C."/>
            <person name="Gao L."/>
            <person name="Xia E."/>
            <person name="Lu Y."/>
            <person name="Tai Y."/>
            <person name="She G."/>
            <person name="Sun J."/>
            <person name="Cao H."/>
            <person name="Tong W."/>
            <person name="Gao Q."/>
            <person name="Li Y."/>
            <person name="Deng W."/>
            <person name="Jiang X."/>
            <person name="Wang W."/>
            <person name="Chen Q."/>
            <person name="Zhang S."/>
            <person name="Li H."/>
            <person name="Wu J."/>
            <person name="Wang P."/>
            <person name="Li P."/>
            <person name="Shi C."/>
            <person name="Zheng F."/>
            <person name="Jian J."/>
            <person name="Huang B."/>
            <person name="Shan D."/>
            <person name="Shi M."/>
            <person name="Fang C."/>
            <person name="Yue Y."/>
            <person name="Li F."/>
            <person name="Li D."/>
            <person name="Wei S."/>
            <person name="Han B."/>
            <person name="Jiang C."/>
            <person name="Yin Y."/>
            <person name="Xia T."/>
            <person name="Zhang Z."/>
            <person name="Bennetzen J.L."/>
            <person name="Zhao S."/>
            <person name="Wan X."/>
        </authorList>
    </citation>
    <scope>NUCLEOTIDE SEQUENCE [LARGE SCALE GENOMIC DNA]</scope>
    <source>
        <strain evidence="6">cv. Shuchazao</strain>
        <tissue evidence="5">Leaf</tissue>
    </source>
</reference>
<evidence type="ECO:0000259" key="4">
    <source>
        <dbReference type="Pfam" id="PF14226"/>
    </source>
</evidence>
<dbReference type="SUPFAM" id="SSF51197">
    <property type="entry name" value="Clavaminate synthase-like"/>
    <property type="match status" value="1"/>
</dbReference>
<evidence type="ECO:0008006" key="7">
    <source>
        <dbReference type="Google" id="ProtNLM"/>
    </source>
</evidence>
<dbReference type="EMBL" id="SDRB02001999">
    <property type="protein sequence ID" value="THG20327.1"/>
    <property type="molecule type" value="Genomic_DNA"/>
</dbReference>
<feature type="domain" description="Non-haem dioxygenase N-terminal" evidence="4">
    <location>
        <begin position="38"/>
        <end position="147"/>
    </location>
</feature>
<dbReference type="GO" id="GO:0046872">
    <property type="term" value="F:metal ion binding"/>
    <property type="evidence" value="ECO:0007669"/>
    <property type="project" value="UniProtKB-KW"/>
</dbReference>
<evidence type="ECO:0000313" key="6">
    <source>
        <dbReference type="Proteomes" id="UP000306102"/>
    </source>
</evidence>
<dbReference type="InterPro" id="IPR050295">
    <property type="entry name" value="Plant_2OG-oxidoreductases"/>
</dbReference>
<dbReference type="Pfam" id="PF03171">
    <property type="entry name" value="2OG-FeII_Oxy"/>
    <property type="match status" value="1"/>
</dbReference>
<keyword evidence="2" id="KW-0408">Iron</keyword>
<dbReference type="InterPro" id="IPR026992">
    <property type="entry name" value="DIOX_N"/>
</dbReference>
<accession>A0A4V3WQH5</accession>
<organism evidence="5 6">
    <name type="scientific">Camellia sinensis var. sinensis</name>
    <name type="common">China tea</name>
    <dbReference type="NCBI Taxonomy" id="542762"/>
    <lineage>
        <taxon>Eukaryota</taxon>
        <taxon>Viridiplantae</taxon>
        <taxon>Streptophyta</taxon>
        <taxon>Embryophyta</taxon>
        <taxon>Tracheophyta</taxon>
        <taxon>Spermatophyta</taxon>
        <taxon>Magnoliopsida</taxon>
        <taxon>eudicotyledons</taxon>
        <taxon>Gunneridae</taxon>
        <taxon>Pentapetalae</taxon>
        <taxon>asterids</taxon>
        <taxon>Ericales</taxon>
        <taxon>Theaceae</taxon>
        <taxon>Camellia</taxon>
    </lineage>
</organism>
<dbReference type="PANTHER" id="PTHR47991">
    <property type="entry name" value="OXOGLUTARATE/IRON-DEPENDENT DIOXYGENASE"/>
    <property type="match status" value="1"/>
</dbReference>
<keyword evidence="6" id="KW-1185">Reference proteome</keyword>
<dbReference type="InterPro" id="IPR027443">
    <property type="entry name" value="IPNS-like_sf"/>
</dbReference>
<name>A0A4V3WQH5_CAMSN</name>